<dbReference type="KEGG" id="fae:FAES_4042"/>
<keyword evidence="3" id="KW-1185">Reference proteome</keyword>
<dbReference type="STRING" id="1166018.FAES_4042"/>
<dbReference type="SUPFAM" id="SSF56300">
    <property type="entry name" value="Metallo-dependent phosphatases"/>
    <property type="match status" value="1"/>
</dbReference>
<proteinExistence type="predicted"/>
<dbReference type="EMBL" id="HE796683">
    <property type="protein sequence ID" value="CCH02042.1"/>
    <property type="molecule type" value="Genomic_DNA"/>
</dbReference>
<protein>
    <recommendedName>
        <fullName evidence="1">Calcineurin-like phosphoesterase domain-containing protein</fullName>
    </recommendedName>
</protein>
<dbReference type="InterPro" id="IPR029052">
    <property type="entry name" value="Metallo-depent_PP-like"/>
</dbReference>
<reference evidence="2 3" key="1">
    <citation type="journal article" date="2012" name="J. Bacteriol.">
        <title>Genome Sequence of Fibrella aestuarina BUZ 2T, a Filamentous Marine Bacterium.</title>
        <authorList>
            <person name="Filippini M."/>
            <person name="Qi W."/>
            <person name="Blom J."/>
            <person name="Goesmann A."/>
            <person name="Smits T.H."/>
            <person name="Bagheri H.C."/>
        </authorList>
    </citation>
    <scope>NUCLEOTIDE SEQUENCE [LARGE SCALE GENOMIC DNA]</scope>
    <source>
        <strain evidence="3">BUZ 2T</strain>
    </source>
</reference>
<sequence>MKLLFIGDVHGQVNQYWKLLQTHKPDRSIQVGDFGFTKHHTWHSNYLNPDQHKVLFGNHDDTAYLAAAHSLGDWGFDIQEDQCLFWVRGAESIDRSVRVEDRDWWRDEELTIPQFYQAMNDYERVRPQIMVSHDCPLSVYRDALDIQGKSRTSQGLQAMLEQHQPQLWIFGHHHRRIDMTIGATRFVCLEELGTLQLTL</sequence>
<dbReference type="Gene3D" id="3.60.21.10">
    <property type="match status" value="1"/>
</dbReference>
<feature type="domain" description="Calcineurin-like phosphoesterase" evidence="1">
    <location>
        <begin position="1"/>
        <end position="175"/>
    </location>
</feature>
<evidence type="ECO:0000313" key="2">
    <source>
        <dbReference type="EMBL" id="CCH02042.1"/>
    </source>
</evidence>
<dbReference type="Proteomes" id="UP000011058">
    <property type="component" value="Chromosome"/>
</dbReference>
<evidence type="ECO:0000313" key="3">
    <source>
        <dbReference type="Proteomes" id="UP000011058"/>
    </source>
</evidence>
<dbReference type="Pfam" id="PF00149">
    <property type="entry name" value="Metallophos"/>
    <property type="match status" value="1"/>
</dbReference>
<dbReference type="PATRIC" id="fig|1166018.3.peg.992"/>
<dbReference type="HOGENOM" id="CLU_1169974_0_0_10"/>
<dbReference type="GO" id="GO:0016787">
    <property type="term" value="F:hydrolase activity"/>
    <property type="evidence" value="ECO:0007669"/>
    <property type="project" value="InterPro"/>
</dbReference>
<name>I0KD39_9BACT</name>
<gene>
    <name evidence="2" type="ORF">FAES_4042</name>
</gene>
<dbReference type="eggNOG" id="COG0639">
    <property type="taxonomic scope" value="Bacteria"/>
</dbReference>
<organism evidence="2 3">
    <name type="scientific">Fibrella aestuarina BUZ 2</name>
    <dbReference type="NCBI Taxonomy" id="1166018"/>
    <lineage>
        <taxon>Bacteria</taxon>
        <taxon>Pseudomonadati</taxon>
        <taxon>Bacteroidota</taxon>
        <taxon>Cytophagia</taxon>
        <taxon>Cytophagales</taxon>
        <taxon>Spirosomataceae</taxon>
        <taxon>Fibrella</taxon>
    </lineage>
</organism>
<dbReference type="InterPro" id="IPR004843">
    <property type="entry name" value="Calcineurin-like_PHP"/>
</dbReference>
<dbReference type="OrthoDB" id="356681at2"/>
<dbReference type="RefSeq" id="WP_015333141.1">
    <property type="nucleotide sequence ID" value="NC_020054.1"/>
</dbReference>
<evidence type="ECO:0000259" key="1">
    <source>
        <dbReference type="Pfam" id="PF00149"/>
    </source>
</evidence>
<dbReference type="AlphaFoldDB" id="I0KD39"/>
<accession>I0KD39</accession>